<feature type="domain" description="Calcineurin-like phosphoesterase" evidence="2">
    <location>
        <begin position="28"/>
        <end position="223"/>
    </location>
</feature>
<protein>
    <submittedName>
        <fullName evidence="3">Calcineurin-like phosphoesterase</fullName>
    </submittedName>
</protein>
<dbReference type="EMBL" id="JAKWBI020000627">
    <property type="protein sequence ID" value="KAJ2893294.1"/>
    <property type="molecule type" value="Genomic_DNA"/>
</dbReference>
<name>A0AAD5RHM8_9PEZI</name>
<gene>
    <name evidence="3" type="ORF">MKZ38_008810</name>
</gene>
<dbReference type="Pfam" id="PF00149">
    <property type="entry name" value="Metallophos"/>
    <property type="match status" value="1"/>
</dbReference>
<dbReference type="Proteomes" id="UP001201980">
    <property type="component" value="Unassembled WGS sequence"/>
</dbReference>
<evidence type="ECO:0000313" key="3">
    <source>
        <dbReference type="EMBL" id="KAJ2893294.1"/>
    </source>
</evidence>
<dbReference type="InterPro" id="IPR029052">
    <property type="entry name" value="Metallo-depent_PP-like"/>
</dbReference>
<reference evidence="3" key="1">
    <citation type="submission" date="2022-07" db="EMBL/GenBank/DDBJ databases">
        <title>Draft genome sequence of Zalerion maritima ATCC 34329, a (micro)plastics degrading marine fungus.</title>
        <authorList>
            <person name="Paco A."/>
            <person name="Goncalves M.F.M."/>
            <person name="Rocha-Santos T.A.P."/>
            <person name="Alves A."/>
        </authorList>
    </citation>
    <scope>NUCLEOTIDE SEQUENCE</scope>
    <source>
        <strain evidence="3">ATCC 34329</strain>
    </source>
</reference>
<accession>A0AAD5RHM8</accession>
<dbReference type="CDD" id="cd07379">
    <property type="entry name" value="MPP_239FB"/>
    <property type="match status" value="1"/>
</dbReference>
<keyword evidence="4" id="KW-1185">Reference proteome</keyword>
<feature type="region of interest" description="Disordered" evidence="1">
    <location>
        <begin position="1"/>
        <end position="20"/>
    </location>
</feature>
<dbReference type="SUPFAM" id="SSF56300">
    <property type="entry name" value="Metallo-dependent phosphatases"/>
    <property type="match status" value="1"/>
</dbReference>
<evidence type="ECO:0000259" key="2">
    <source>
        <dbReference type="Pfam" id="PF00149"/>
    </source>
</evidence>
<dbReference type="InterPro" id="IPR051693">
    <property type="entry name" value="UPF0046_metallophosphoest"/>
</dbReference>
<organism evidence="3 4">
    <name type="scientific">Zalerion maritima</name>
    <dbReference type="NCBI Taxonomy" id="339359"/>
    <lineage>
        <taxon>Eukaryota</taxon>
        <taxon>Fungi</taxon>
        <taxon>Dikarya</taxon>
        <taxon>Ascomycota</taxon>
        <taxon>Pezizomycotina</taxon>
        <taxon>Sordariomycetes</taxon>
        <taxon>Lulworthiomycetidae</taxon>
        <taxon>Lulworthiales</taxon>
        <taxon>Lulworthiaceae</taxon>
        <taxon>Zalerion</taxon>
    </lineage>
</organism>
<sequence>MEGSNIQTGGSAGSAGSAATTRTRRTRFVCISDTHNHNIKLPKGDVLIHAGDLTNMGGYSELQSTLNWLDRADFECKIVVAGNHDLTLDTLFTRDFAHWFFNQAHTPEQCRGLLSQATTLTYLSHESRTIKLSSPDGPHTTFKLFASPLSPKFGSWAFTYDHDLGMHIWDAIPLDTDVLVTHCPPYDLLDLVDRINESVGCPGLRQALWRVRPKLHVFGHIHEGRGVARARWDLGPVPPGREGYMMESVTPWDDPAPNGGKMALQDISSRAGDAKLDNDGSPGVVAALAPTPGTIDTKWVGPPATLQGTRGMGGDPSSPSADQLALAGRLNRKETCVVNAAIKSNSFHGGTSFNLNKPIVVDIDLPVWE</sequence>
<dbReference type="PANTHER" id="PTHR12905:SF16">
    <property type="entry name" value="SER_THR PROTEIN PHOSPHATASE FAMILY PROTEIN (AFU_ORTHOLOGUE AFUA_1G06000)"/>
    <property type="match status" value="1"/>
</dbReference>
<comment type="caution">
    <text evidence="3">The sequence shown here is derived from an EMBL/GenBank/DDBJ whole genome shotgun (WGS) entry which is preliminary data.</text>
</comment>
<dbReference type="PANTHER" id="PTHR12905">
    <property type="entry name" value="METALLOPHOSPHOESTERASE"/>
    <property type="match status" value="1"/>
</dbReference>
<evidence type="ECO:0000256" key="1">
    <source>
        <dbReference type="SAM" id="MobiDB-lite"/>
    </source>
</evidence>
<dbReference type="AlphaFoldDB" id="A0AAD5RHM8"/>
<evidence type="ECO:0000313" key="4">
    <source>
        <dbReference type="Proteomes" id="UP001201980"/>
    </source>
</evidence>
<dbReference type="InterPro" id="IPR004843">
    <property type="entry name" value="Calcineurin-like_PHP"/>
</dbReference>
<proteinExistence type="predicted"/>
<dbReference type="Gene3D" id="3.60.21.10">
    <property type="match status" value="1"/>
</dbReference>
<dbReference type="GO" id="GO:0016787">
    <property type="term" value="F:hydrolase activity"/>
    <property type="evidence" value="ECO:0007669"/>
    <property type="project" value="InterPro"/>
</dbReference>